<dbReference type="PROSITE" id="PS51257">
    <property type="entry name" value="PROKAR_LIPOPROTEIN"/>
    <property type="match status" value="1"/>
</dbReference>
<sequence length="89" mass="9898">MVMESKSDSKSSPVASLGNFGGFSCLGAFMSSMACVTLPLISFQVLPSDEDRSPVFWPSGLPERLRWKKLPCRKSRRQLFSSLWGLLPE</sequence>
<dbReference type="EMBL" id="GITU01010930">
    <property type="protein sequence ID" value="MBC1179633.1"/>
    <property type="molecule type" value="Transcribed_RNA"/>
</dbReference>
<protein>
    <submittedName>
        <fullName evidence="2">Uncharacterized protein</fullName>
    </submittedName>
</protein>
<feature type="transmembrane region" description="Helical" evidence="1">
    <location>
        <begin position="20"/>
        <end position="43"/>
    </location>
</feature>
<keyword evidence="1" id="KW-0472">Membrane</keyword>
<keyword evidence="1" id="KW-1133">Transmembrane helix</keyword>
<evidence type="ECO:0000256" key="1">
    <source>
        <dbReference type="SAM" id="Phobius"/>
    </source>
</evidence>
<dbReference type="AlphaFoldDB" id="A0A7G3B6D1"/>
<name>A0A7G3B6D1_LUTLO</name>
<accession>A0A7G3B6D1</accession>
<evidence type="ECO:0000313" key="2">
    <source>
        <dbReference type="EMBL" id="MBC1179633.1"/>
    </source>
</evidence>
<keyword evidence="1" id="KW-0812">Transmembrane</keyword>
<proteinExistence type="predicted"/>
<reference evidence="2" key="1">
    <citation type="journal article" date="2020" name="BMC">
        <title>Leishmania infection induces a limited differential gene expression in the sand fly midgut.</title>
        <authorList>
            <person name="Coutinho-Abreu I.V."/>
            <person name="Serafim T.D."/>
            <person name="Meneses C."/>
            <person name="Kamhawi S."/>
            <person name="Oliveira F."/>
            <person name="Valenzuela J.G."/>
        </authorList>
    </citation>
    <scope>NUCLEOTIDE SEQUENCE</scope>
    <source>
        <strain evidence="2">Jacobina</strain>
        <tissue evidence="2">Midgut</tissue>
    </source>
</reference>
<organism evidence="2">
    <name type="scientific">Lutzomyia longipalpis</name>
    <name type="common">Sand fly</name>
    <dbReference type="NCBI Taxonomy" id="7200"/>
    <lineage>
        <taxon>Eukaryota</taxon>
        <taxon>Metazoa</taxon>
        <taxon>Ecdysozoa</taxon>
        <taxon>Arthropoda</taxon>
        <taxon>Hexapoda</taxon>
        <taxon>Insecta</taxon>
        <taxon>Pterygota</taxon>
        <taxon>Neoptera</taxon>
        <taxon>Endopterygota</taxon>
        <taxon>Diptera</taxon>
        <taxon>Nematocera</taxon>
        <taxon>Psychodoidea</taxon>
        <taxon>Psychodidae</taxon>
        <taxon>Lutzomyia</taxon>
        <taxon>Lutzomyia</taxon>
    </lineage>
</organism>